<evidence type="ECO:0000313" key="2">
    <source>
        <dbReference type="Proteomes" id="UP000095247"/>
    </source>
</evidence>
<dbReference type="EMBL" id="MDCO01000006">
    <property type="protein sequence ID" value="OEJ15430.1"/>
    <property type="molecule type" value="Genomic_DNA"/>
</dbReference>
<dbReference type="Proteomes" id="UP000095247">
    <property type="component" value="Unassembled WGS sequence"/>
</dbReference>
<organism evidence="1 2">
    <name type="scientific">Brachyspira hampsonii</name>
    <dbReference type="NCBI Taxonomy" id="1287055"/>
    <lineage>
        <taxon>Bacteria</taxon>
        <taxon>Pseudomonadati</taxon>
        <taxon>Spirochaetota</taxon>
        <taxon>Spirochaetia</taxon>
        <taxon>Brachyspirales</taxon>
        <taxon>Brachyspiraceae</taxon>
        <taxon>Brachyspira</taxon>
    </lineage>
</organism>
<dbReference type="RefSeq" id="WP_069725981.1">
    <property type="nucleotide sequence ID" value="NZ_MDCO01000006.1"/>
</dbReference>
<protein>
    <submittedName>
        <fullName evidence="1">Uncharacterized protein</fullName>
    </submittedName>
</protein>
<sequence length="72" mass="8085">MITTITVGELIEILSEVKNKNMPVYIAEQKNKEPKKNKNGDAIYEVKKKYGIINGGEALTAFILAFDKNSRI</sequence>
<reference evidence="1 2" key="1">
    <citation type="submission" date="2016-08" db="EMBL/GenBank/DDBJ databases">
        <title>Characterization and recognition of Brachyspira hampsonii sp. nov., a novel intestinal spirochete that is pathogenic to pigs.</title>
        <authorList>
            <person name="Mirajkar N."/>
            <person name="La T."/>
            <person name="Phillips N."/>
            <person name="Hampson D."/>
            <person name="Gebhart C."/>
        </authorList>
    </citation>
    <scope>NUCLEOTIDE SEQUENCE [LARGE SCALE GENOMIC DNA]</scope>
    <source>
        <strain evidence="1 2">P280/1</strain>
    </source>
</reference>
<proteinExistence type="predicted"/>
<dbReference type="AlphaFoldDB" id="A0A1E5NGY5"/>
<gene>
    <name evidence="1" type="ORF">BFL38_14160</name>
</gene>
<accession>A0A1E5NGY5</accession>
<name>A0A1E5NGY5_9SPIR</name>
<evidence type="ECO:0000313" key="1">
    <source>
        <dbReference type="EMBL" id="OEJ15430.1"/>
    </source>
</evidence>
<comment type="caution">
    <text evidence="1">The sequence shown here is derived from an EMBL/GenBank/DDBJ whole genome shotgun (WGS) entry which is preliminary data.</text>
</comment>